<feature type="domain" description="C2H2-type" evidence="2">
    <location>
        <begin position="8"/>
        <end position="31"/>
    </location>
</feature>
<sequence length="946" mass="107758">MSMRNIPCTVAGCPRRFKSQGGRTYHVRTHHENHNIVSTPPIPAFTSNEQSEPEPLFPNESRHSPSPPPPPQPQSPRHTLPQPSSGLRIFHPHLTGTPCDENGNQLEPGTPPPPRSNVANDDWSPYADEVQFRLADFAFRRAELSGSNCNELLDIWALDKMEHDELAPFASYEHMYAVIDSTKHGDVPWQSFKISWAGEITPDSPMWQREEYEICYRDPDAIIRDMLDNPDFNGHFDYAPYVELDKSGQRRWNNFMSGNFSWRHCNDIYEADESTEGAMYCPVIVGSDKTTVSVATGQVEYYPVYFSIGGVHNTVRRAHRRAVSPGAFLAIPKSARKHDNDPAFRKFKRQLYHASLAAIMKTLRPGMTTPVVRRCPDGHFRRVIYDLAAYIADYPEQVLLAGIVQGWCPRCTALPNDLDGIRGRRNQALTELLMDTLTSKELWDEFGIDDDVIPFTFHFPRADIHEILTPDLLHQVIKGTFKDHLVTWVGEYLELEHGEARAREIMDDIDRRIAAAPPFPGLRRFPHGRRFKQWTGDDSKALMKVYLPAIAGHVPTEMVQCISAFLDVCYIIRRADITADTLQQFDVALAKFHQHREIFRTTGVRPDGFNLPRQHALSHYRHLIEEFGAPGGICSSITESRHITAVKKPWRRSNRFEALRQMLVTNQRLDKLAAARIDFINRGMLPPSYGPPSVPIEPAPNNDEEGDDAEPTDEPYVTGNVVLARTRARKYPRHLQGLADHVGQPRLPELTRRFLFDQLNPHGFVTSNHIALHQCPQITSPVSVFHSAVATFYAPSDESGIRGMRRERIRSTPSWRGKVPRRDCALVVEDEDKPGMKGMSVVRVRLLFSFDYEGETYPCALVEWFKTHGRSPDVETGMWKVRREYKNGVQVSSVIHLDTILRGAHLLPVFGKEFLPVDFDPADTLDAFHAYYINKYADHHSHEIIF</sequence>
<dbReference type="GeneID" id="6077597"/>
<name>B0DCW1_LACBS</name>
<feature type="region of interest" description="Disordered" evidence="1">
    <location>
        <begin position="29"/>
        <end position="123"/>
    </location>
</feature>
<dbReference type="RefSeq" id="XP_001881757.1">
    <property type="nucleotide sequence ID" value="XM_001881722.1"/>
</dbReference>
<accession>B0DCW1</accession>
<dbReference type="Proteomes" id="UP000001194">
    <property type="component" value="Unassembled WGS sequence"/>
</dbReference>
<proteinExistence type="predicted"/>
<feature type="compositionally biased region" description="Pro residues" evidence="1">
    <location>
        <begin position="65"/>
        <end position="74"/>
    </location>
</feature>
<organism evidence="4">
    <name type="scientific">Laccaria bicolor (strain S238N-H82 / ATCC MYA-4686)</name>
    <name type="common">Bicoloured deceiver</name>
    <name type="synonym">Laccaria laccata var. bicolor</name>
    <dbReference type="NCBI Taxonomy" id="486041"/>
    <lineage>
        <taxon>Eukaryota</taxon>
        <taxon>Fungi</taxon>
        <taxon>Dikarya</taxon>
        <taxon>Basidiomycota</taxon>
        <taxon>Agaricomycotina</taxon>
        <taxon>Agaricomycetes</taxon>
        <taxon>Agaricomycetidae</taxon>
        <taxon>Agaricales</taxon>
        <taxon>Agaricineae</taxon>
        <taxon>Hydnangiaceae</taxon>
        <taxon>Laccaria</taxon>
    </lineage>
</organism>
<dbReference type="EMBL" id="DS547104">
    <property type="protein sequence ID" value="EDR07365.1"/>
    <property type="molecule type" value="Genomic_DNA"/>
</dbReference>
<dbReference type="InterPro" id="IPR041078">
    <property type="entry name" value="Plavaka"/>
</dbReference>
<feature type="compositionally biased region" description="Pro residues" evidence="1">
    <location>
        <begin position="688"/>
        <end position="698"/>
    </location>
</feature>
<keyword evidence="4" id="KW-1185">Reference proteome</keyword>
<evidence type="ECO:0000313" key="3">
    <source>
        <dbReference type="EMBL" id="EDR07365.1"/>
    </source>
</evidence>
<feature type="region of interest" description="Disordered" evidence="1">
    <location>
        <begin position="688"/>
        <end position="715"/>
    </location>
</feature>
<evidence type="ECO:0000313" key="4">
    <source>
        <dbReference type="Proteomes" id="UP000001194"/>
    </source>
</evidence>
<evidence type="ECO:0000256" key="1">
    <source>
        <dbReference type="SAM" id="MobiDB-lite"/>
    </source>
</evidence>
<dbReference type="InParanoid" id="B0DCW1"/>
<dbReference type="KEGG" id="lbc:LACBIDRAFT_298451"/>
<feature type="compositionally biased region" description="Acidic residues" evidence="1">
    <location>
        <begin position="702"/>
        <end position="713"/>
    </location>
</feature>
<reference evidence="3 4" key="1">
    <citation type="journal article" date="2008" name="Nature">
        <title>The genome of Laccaria bicolor provides insights into mycorrhizal symbiosis.</title>
        <authorList>
            <person name="Martin F."/>
            <person name="Aerts A."/>
            <person name="Ahren D."/>
            <person name="Brun A."/>
            <person name="Danchin E.G.J."/>
            <person name="Duchaussoy F."/>
            <person name="Gibon J."/>
            <person name="Kohler A."/>
            <person name="Lindquist E."/>
            <person name="Pereda V."/>
            <person name="Salamov A."/>
            <person name="Shapiro H.J."/>
            <person name="Wuyts J."/>
            <person name="Blaudez D."/>
            <person name="Buee M."/>
            <person name="Brokstein P."/>
            <person name="Canbaeck B."/>
            <person name="Cohen D."/>
            <person name="Courty P.E."/>
            <person name="Coutinho P.M."/>
            <person name="Delaruelle C."/>
            <person name="Detter J.C."/>
            <person name="Deveau A."/>
            <person name="DiFazio S."/>
            <person name="Duplessis S."/>
            <person name="Fraissinet-Tachet L."/>
            <person name="Lucic E."/>
            <person name="Frey-Klett P."/>
            <person name="Fourrey C."/>
            <person name="Feussner I."/>
            <person name="Gay G."/>
            <person name="Grimwood J."/>
            <person name="Hoegger P.J."/>
            <person name="Jain P."/>
            <person name="Kilaru S."/>
            <person name="Labbe J."/>
            <person name="Lin Y.C."/>
            <person name="Legue V."/>
            <person name="Le Tacon F."/>
            <person name="Marmeisse R."/>
            <person name="Melayah D."/>
            <person name="Montanini B."/>
            <person name="Muratet M."/>
            <person name="Nehls U."/>
            <person name="Niculita-Hirzel H."/>
            <person name="Oudot-Le Secq M.P."/>
            <person name="Peter M."/>
            <person name="Quesneville H."/>
            <person name="Rajashekar B."/>
            <person name="Reich M."/>
            <person name="Rouhier N."/>
            <person name="Schmutz J."/>
            <person name="Yin T."/>
            <person name="Chalot M."/>
            <person name="Henrissat B."/>
            <person name="Kuees U."/>
            <person name="Lucas S."/>
            <person name="Van de Peer Y."/>
            <person name="Podila G.K."/>
            <person name="Polle A."/>
            <person name="Pukkila P.J."/>
            <person name="Richardson P.M."/>
            <person name="Rouze P."/>
            <person name="Sanders I.R."/>
            <person name="Stajich J.E."/>
            <person name="Tunlid A."/>
            <person name="Tuskan G."/>
            <person name="Grigoriev I.V."/>
        </authorList>
    </citation>
    <scope>NUCLEOTIDE SEQUENCE [LARGE SCALE GENOMIC DNA]</scope>
    <source>
        <strain evidence="4">S238N-H82 / ATCC MYA-4686</strain>
    </source>
</reference>
<evidence type="ECO:0000259" key="2">
    <source>
        <dbReference type="PROSITE" id="PS00028"/>
    </source>
</evidence>
<dbReference type="Pfam" id="PF18759">
    <property type="entry name" value="Plavaka"/>
    <property type="match status" value="1"/>
</dbReference>
<dbReference type="PROSITE" id="PS00028">
    <property type="entry name" value="ZINC_FINGER_C2H2_1"/>
    <property type="match status" value="1"/>
</dbReference>
<protein>
    <submittedName>
        <fullName evidence="3">Predicted protein</fullName>
    </submittedName>
</protein>
<gene>
    <name evidence="3" type="ORF">LACBIDRAFT_298451</name>
</gene>
<dbReference type="HOGENOM" id="CLU_006344_1_0_1"/>
<dbReference type="OrthoDB" id="3199698at2759"/>
<dbReference type="InterPro" id="IPR013087">
    <property type="entry name" value="Znf_C2H2_type"/>
</dbReference>
<dbReference type="AlphaFoldDB" id="B0DCW1"/>